<keyword evidence="6" id="KW-0255">Endonuclease</keyword>
<gene>
    <name evidence="6" type="ORF">HNP25_000600</name>
</gene>
<name>A0A841ER90_9BACT</name>
<keyword evidence="2" id="KW-0479">Metal-binding</keyword>
<dbReference type="AlphaFoldDB" id="A0A841ER90"/>
<dbReference type="EMBL" id="JACHKT010000003">
    <property type="protein sequence ID" value="MBB6001951.1"/>
    <property type="molecule type" value="Genomic_DNA"/>
</dbReference>
<dbReference type="CDD" id="cd00091">
    <property type="entry name" value="NUC"/>
    <property type="match status" value="1"/>
</dbReference>
<feature type="active site" description="Proton acceptor" evidence="1">
    <location>
        <position position="300"/>
    </location>
</feature>
<feature type="domain" description="DNA/RNA non-specific endonuclease/pyrophosphatase/phosphodiesterase" evidence="5">
    <location>
        <begin position="237"/>
        <end position="449"/>
    </location>
</feature>
<dbReference type="PANTHER" id="PTHR13966:SF5">
    <property type="entry name" value="ENDONUCLEASE G, MITOCHONDRIAL"/>
    <property type="match status" value="1"/>
</dbReference>
<keyword evidence="6" id="KW-0540">Nuclease</keyword>
<reference evidence="6 7" key="1">
    <citation type="submission" date="2020-08" db="EMBL/GenBank/DDBJ databases">
        <title>Functional genomics of gut bacteria from endangered species of beetles.</title>
        <authorList>
            <person name="Carlos-Shanley C."/>
        </authorList>
    </citation>
    <scope>NUCLEOTIDE SEQUENCE [LARGE SCALE GENOMIC DNA]</scope>
    <source>
        <strain evidence="6 7">S00070</strain>
    </source>
</reference>
<organism evidence="6 7">
    <name type="scientific">Arcicella rosea</name>
    <dbReference type="NCBI Taxonomy" id="502909"/>
    <lineage>
        <taxon>Bacteria</taxon>
        <taxon>Pseudomonadati</taxon>
        <taxon>Bacteroidota</taxon>
        <taxon>Cytophagia</taxon>
        <taxon>Cytophagales</taxon>
        <taxon>Flectobacillaceae</taxon>
        <taxon>Arcicella</taxon>
    </lineage>
</organism>
<comment type="caution">
    <text evidence="6">The sequence shown here is derived from an EMBL/GenBank/DDBJ whole genome shotgun (WGS) entry which is preliminary data.</text>
</comment>
<feature type="binding site" evidence="2">
    <location>
        <position position="331"/>
    </location>
    <ligand>
        <name>Mg(2+)</name>
        <dbReference type="ChEBI" id="CHEBI:18420"/>
        <note>catalytic</note>
    </ligand>
</feature>
<evidence type="ECO:0000313" key="6">
    <source>
        <dbReference type="EMBL" id="MBB6001951.1"/>
    </source>
</evidence>
<dbReference type="InterPro" id="IPR044925">
    <property type="entry name" value="His-Me_finger_sf"/>
</dbReference>
<evidence type="ECO:0000256" key="2">
    <source>
        <dbReference type="PIRSR" id="PIRSR640255-2"/>
    </source>
</evidence>
<dbReference type="SUPFAM" id="SSF54060">
    <property type="entry name" value="His-Me finger endonucleases"/>
    <property type="match status" value="1"/>
</dbReference>
<evidence type="ECO:0000313" key="7">
    <source>
        <dbReference type="Proteomes" id="UP000524404"/>
    </source>
</evidence>
<proteinExistence type="predicted"/>
<dbReference type="InterPro" id="IPR040255">
    <property type="entry name" value="Non-specific_endonuclease"/>
</dbReference>
<dbReference type="GO" id="GO:0016787">
    <property type="term" value="F:hydrolase activity"/>
    <property type="evidence" value="ECO:0007669"/>
    <property type="project" value="InterPro"/>
</dbReference>
<evidence type="ECO:0000256" key="3">
    <source>
        <dbReference type="SAM" id="SignalP"/>
    </source>
</evidence>
<dbReference type="Gene3D" id="3.40.570.10">
    <property type="entry name" value="Extracellular Endonuclease, subunit A"/>
    <property type="match status" value="1"/>
</dbReference>
<dbReference type="InterPro" id="IPR044929">
    <property type="entry name" value="DNA/RNA_non-sp_Endonuclease_sf"/>
</dbReference>
<dbReference type="GO" id="GO:0003676">
    <property type="term" value="F:nucleic acid binding"/>
    <property type="evidence" value="ECO:0007669"/>
    <property type="project" value="InterPro"/>
</dbReference>
<evidence type="ECO:0000259" key="5">
    <source>
        <dbReference type="SMART" id="SM00892"/>
    </source>
</evidence>
<dbReference type="RefSeq" id="WP_184130022.1">
    <property type="nucleotide sequence ID" value="NZ_JACHKT010000003.1"/>
</dbReference>
<feature type="chain" id="PRO_5032687214" evidence="3">
    <location>
        <begin position="28"/>
        <end position="461"/>
    </location>
</feature>
<protein>
    <submittedName>
        <fullName evidence="6">Endonuclease G</fullName>
    </submittedName>
</protein>
<feature type="domain" description="ENPP1-3/EXOG-like endonuclease/phosphodiesterase" evidence="4">
    <location>
        <begin position="238"/>
        <end position="449"/>
    </location>
</feature>
<evidence type="ECO:0000259" key="4">
    <source>
        <dbReference type="SMART" id="SM00477"/>
    </source>
</evidence>
<dbReference type="SMART" id="SM00892">
    <property type="entry name" value="Endonuclease_NS"/>
    <property type="match status" value="1"/>
</dbReference>
<dbReference type="PANTHER" id="PTHR13966">
    <property type="entry name" value="ENDONUCLEASE RELATED"/>
    <property type="match status" value="1"/>
</dbReference>
<dbReference type="GO" id="GO:0046872">
    <property type="term" value="F:metal ion binding"/>
    <property type="evidence" value="ECO:0007669"/>
    <property type="project" value="UniProtKB-KW"/>
</dbReference>
<sequence length="461" mass="51433">MFRKTSIPTFLGVMMSLFTMSVPSSYAVEKSFQEPITKVAQNFPEKFETASKNSYAIDVVSTSSGEWTFDNAMIGGSDNDAKNGEKSVRMKEKAKLTMNFDIPTGIQQVKLKYGIYQTDEEASFELWVSTNAGKTWMKMGKAIKATNKKLKIATFEVITKKPSRIEIRKTDGTENRLNIDDISVVTYSNTVKSPNTSTTVQEPIVLISKPTRDDNLALGNPSKAVSNTSSPNNFLMTKASYSLSYNKSKNIANWVSWHLSKAWKGDAARQNNFRTDNTLPDGWYQVNPRDYSDTGFDRGHLCPSDDRDGSPEENQETFFMTNMVPQAPENNRGIWKHLEEYTRTLLEQGNELYILAGTLGQGGTGTNGTTKTIGKNNNVVVPATIWKVIVVLPVGDKDAVRVNTTTRVIAVNMPNLNSVGAEDWKKYRISVDELERLTGYDFLSNVPTNIQQVIEAIVDKD</sequence>
<evidence type="ECO:0000256" key="1">
    <source>
        <dbReference type="PIRSR" id="PIRSR640255-1"/>
    </source>
</evidence>
<dbReference type="InterPro" id="IPR001604">
    <property type="entry name" value="Endo_G_ENPP1-like_dom"/>
</dbReference>
<keyword evidence="7" id="KW-1185">Reference proteome</keyword>
<feature type="signal peptide" evidence="3">
    <location>
        <begin position="1"/>
        <end position="27"/>
    </location>
</feature>
<dbReference type="GO" id="GO:0004519">
    <property type="term" value="F:endonuclease activity"/>
    <property type="evidence" value="ECO:0007669"/>
    <property type="project" value="UniProtKB-KW"/>
</dbReference>
<dbReference type="SMART" id="SM00477">
    <property type="entry name" value="NUC"/>
    <property type="match status" value="1"/>
</dbReference>
<dbReference type="Proteomes" id="UP000524404">
    <property type="component" value="Unassembled WGS sequence"/>
</dbReference>
<dbReference type="Pfam" id="PF01223">
    <property type="entry name" value="Endonuclease_NS"/>
    <property type="match status" value="1"/>
</dbReference>
<keyword evidence="3" id="KW-0732">Signal</keyword>
<dbReference type="InterPro" id="IPR020821">
    <property type="entry name" value="ENPP1-3/EXOG-like_nuc-like"/>
</dbReference>
<keyword evidence="6" id="KW-0378">Hydrolase</keyword>
<accession>A0A841ER90</accession>